<gene>
    <name evidence="1" type="ORF">SAMN02745215_04133</name>
</gene>
<dbReference type="STRING" id="1121395.SAMN02745215_04133"/>
<name>A0A1M7UM28_9FIRM</name>
<evidence type="ECO:0000313" key="1">
    <source>
        <dbReference type="EMBL" id="SHN84008.1"/>
    </source>
</evidence>
<evidence type="ECO:0000313" key="2">
    <source>
        <dbReference type="Proteomes" id="UP000184010"/>
    </source>
</evidence>
<proteinExistence type="predicted"/>
<dbReference type="Proteomes" id="UP000184010">
    <property type="component" value="Unassembled WGS sequence"/>
</dbReference>
<keyword evidence="2" id="KW-1185">Reference proteome</keyword>
<dbReference type="AlphaFoldDB" id="A0A1M7UM28"/>
<dbReference type="RefSeq" id="WP_072774336.1">
    <property type="nucleotide sequence ID" value="NZ_FRDN01000014.1"/>
</dbReference>
<accession>A0A1M7UM28</accession>
<dbReference type="EMBL" id="FRDN01000014">
    <property type="protein sequence ID" value="SHN84008.1"/>
    <property type="molecule type" value="Genomic_DNA"/>
</dbReference>
<protein>
    <submittedName>
        <fullName evidence="1">Uncharacterized protein</fullName>
    </submittedName>
</protein>
<reference evidence="2" key="1">
    <citation type="submission" date="2016-12" db="EMBL/GenBank/DDBJ databases">
        <authorList>
            <person name="Varghese N."/>
            <person name="Submissions S."/>
        </authorList>
    </citation>
    <scope>NUCLEOTIDE SEQUENCE [LARGE SCALE GENOMIC DNA]</scope>
    <source>
        <strain evidence="2">DSM 11544</strain>
    </source>
</reference>
<sequence length="118" mass="12581">MMLSSVSKPMACTLQQNDISRKNRADTSNVSFKDTLSQAVFGCISASTASATELSSNTTNVNAYLSLLQLKFGTKISVQNMEYSKANINHIGSLTTGSGNVIIASNILEKMASDPQAR</sequence>
<organism evidence="1 2">
    <name type="scientific">Desulfitobacterium chlororespirans DSM 11544</name>
    <dbReference type="NCBI Taxonomy" id="1121395"/>
    <lineage>
        <taxon>Bacteria</taxon>
        <taxon>Bacillati</taxon>
        <taxon>Bacillota</taxon>
        <taxon>Clostridia</taxon>
        <taxon>Eubacteriales</taxon>
        <taxon>Desulfitobacteriaceae</taxon>
        <taxon>Desulfitobacterium</taxon>
    </lineage>
</organism>